<proteinExistence type="predicted"/>
<dbReference type="RefSeq" id="WP_132083001.1">
    <property type="nucleotide sequence ID" value="NZ_DAIMLW010000224.1"/>
</dbReference>
<keyword evidence="2" id="KW-0813">Transport</keyword>
<comment type="subcellular location">
    <subcellularLocation>
        <location evidence="1">Cell membrane</location>
        <topology evidence="1">Multi-pass membrane protein</topology>
    </subcellularLocation>
</comment>
<dbReference type="Proteomes" id="UP000295063">
    <property type="component" value="Unassembled WGS sequence"/>
</dbReference>
<evidence type="ECO:0000256" key="2">
    <source>
        <dbReference type="ARBA" id="ARBA00022448"/>
    </source>
</evidence>
<dbReference type="InterPro" id="IPR036259">
    <property type="entry name" value="MFS_trans_sf"/>
</dbReference>
<evidence type="ECO:0000256" key="5">
    <source>
        <dbReference type="ARBA" id="ARBA00023136"/>
    </source>
</evidence>
<dbReference type="OrthoDB" id="1680268at2"/>
<dbReference type="AlphaFoldDB" id="A0A4R1PQW7"/>
<feature type="transmembrane region" description="Helical" evidence="6">
    <location>
        <begin position="59"/>
        <end position="77"/>
    </location>
</feature>
<dbReference type="CDD" id="cd17489">
    <property type="entry name" value="MFS_YfcJ_like"/>
    <property type="match status" value="1"/>
</dbReference>
<dbReference type="InterPro" id="IPR052714">
    <property type="entry name" value="MFS_Exporter"/>
</dbReference>
<feature type="domain" description="Major facilitator superfamily (MFS) profile" evidence="7">
    <location>
        <begin position="23"/>
        <end position="395"/>
    </location>
</feature>
<dbReference type="Gene3D" id="1.20.1250.20">
    <property type="entry name" value="MFS general substrate transporter like domains"/>
    <property type="match status" value="1"/>
</dbReference>
<reference evidence="8 9" key="1">
    <citation type="submission" date="2019-03" db="EMBL/GenBank/DDBJ databases">
        <title>Genomic Encyclopedia of Type Strains, Phase IV (KMG-IV): sequencing the most valuable type-strain genomes for metagenomic binning, comparative biology and taxonomic classification.</title>
        <authorList>
            <person name="Goeker M."/>
        </authorList>
    </citation>
    <scope>NUCLEOTIDE SEQUENCE [LARGE SCALE GENOMIC DNA]</scope>
    <source>
        <strain evidence="8 9">DSM 15969</strain>
    </source>
</reference>
<feature type="transmembrane region" description="Helical" evidence="6">
    <location>
        <begin position="118"/>
        <end position="137"/>
    </location>
</feature>
<dbReference type="EMBL" id="SLUI01000016">
    <property type="protein sequence ID" value="TCL33968.1"/>
    <property type="molecule type" value="Genomic_DNA"/>
</dbReference>
<dbReference type="PANTHER" id="PTHR23531:SF1">
    <property type="entry name" value="QUINOLENE RESISTANCE PROTEIN NORA"/>
    <property type="match status" value="1"/>
</dbReference>
<dbReference type="InterPro" id="IPR020846">
    <property type="entry name" value="MFS_dom"/>
</dbReference>
<evidence type="ECO:0000259" key="7">
    <source>
        <dbReference type="PROSITE" id="PS50850"/>
    </source>
</evidence>
<sequence>MKIFRFMQHLPAVIGNREIYTRTFVSLLLANMFFWMSVNFFLPVLPIYYHSLGMDDHQVGLAIGIFSLGAIVFRVIGGKAVDKYGSAPVITAGIVLSIGAIASYYFTTSLLAASISRLLHGIGISGYSAAALTMATLMHEEKNTVEAVAVYTLFTMIGVGIAASMAGWLYNVSGFGLVVAVGAAATLLSLVFFPKTPRLKIKTRDSQPLPLGEVITEPGVYVPTVSLLAVNLCYAAVMTFLPLFMVSSGVTEFSLFYIAYSISVVASRIWVGRLCTVLSPERLAFHILIIMGASMFVTSLGGYWWVLAVAGASIGIGYGLAFPTLATIITSTVQPANRGTAFGFFSMAVDGGVALGAIGLGAVSAELGYRSAFIAAGGYTVIYSIAYFFWLVPKIRQRKVRSKVCQ</sequence>
<keyword evidence="5 6" id="KW-0472">Membrane</keyword>
<feature type="transmembrane region" description="Helical" evidence="6">
    <location>
        <begin position="175"/>
        <end position="194"/>
    </location>
</feature>
<dbReference type="PROSITE" id="PS50850">
    <property type="entry name" value="MFS"/>
    <property type="match status" value="1"/>
</dbReference>
<evidence type="ECO:0000313" key="8">
    <source>
        <dbReference type="EMBL" id="TCL33968.1"/>
    </source>
</evidence>
<feature type="transmembrane region" description="Helical" evidence="6">
    <location>
        <begin position="371"/>
        <end position="392"/>
    </location>
</feature>
<keyword evidence="3 6" id="KW-0812">Transmembrane</keyword>
<evidence type="ECO:0000256" key="6">
    <source>
        <dbReference type="SAM" id="Phobius"/>
    </source>
</evidence>
<dbReference type="Pfam" id="PF07690">
    <property type="entry name" value="MFS_1"/>
    <property type="match status" value="1"/>
</dbReference>
<dbReference type="PANTHER" id="PTHR23531">
    <property type="entry name" value="QUINOLENE RESISTANCE PROTEIN NORA"/>
    <property type="match status" value="1"/>
</dbReference>
<dbReference type="SUPFAM" id="SSF103473">
    <property type="entry name" value="MFS general substrate transporter"/>
    <property type="match status" value="1"/>
</dbReference>
<accession>A0A4R1PQW7</accession>
<feature type="transmembrane region" description="Helical" evidence="6">
    <location>
        <begin position="220"/>
        <end position="241"/>
    </location>
</feature>
<evidence type="ECO:0000256" key="3">
    <source>
        <dbReference type="ARBA" id="ARBA00022692"/>
    </source>
</evidence>
<dbReference type="GO" id="GO:0022857">
    <property type="term" value="F:transmembrane transporter activity"/>
    <property type="evidence" value="ECO:0007669"/>
    <property type="project" value="InterPro"/>
</dbReference>
<feature type="transmembrane region" description="Helical" evidence="6">
    <location>
        <begin position="283"/>
        <end position="306"/>
    </location>
</feature>
<evidence type="ECO:0000256" key="1">
    <source>
        <dbReference type="ARBA" id="ARBA00004651"/>
    </source>
</evidence>
<name>A0A4R1PQW7_9FIRM</name>
<protein>
    <submittedName>
        <fullName evidence="8">Putative MFS family arabinose efflux permease</fullName>
    </submittedName>
</protein>
<feature type="transmembrane region" description="Helical" evidence="6">
    <location>
        <begin position="89"/>
        <end position="106"/>
    </location>
</feature>
<organism evidence="8 9">
    <name type="scientific">Anaerospora hongkongensis</name>
    <dbReference type="NCBI Taxonomy" id="244830"/>
    <lineage>
        <taxon>Bacteria</taxon>
        <taxon>Bacillati</taxon>
        <taxon>Bacillota</taxon>
        <taxon>Negativicutes</taxon>
        <taxon>Selenomonadales</taxon>
        <taxon>Sporomusaceae</taxon>
        <taxon>Anaerospora</taxon>
    </lineage>
</organism>
<feature type="transmembrane region" description="Helical" evidence="6">
    <location>
        <begin position="253"/>
        <end position="271"/>
    </location>
</feature>
<evidence type="ECO:0000256" key="4">
    <source>
        <dbReference type="ARBA" id="ARBA00022989"/>
    </source>
</evidence>
<feature type="transmembrane region" description="Helical" evidence="6">
    <location>
        <begin position="24"/>
        <end position="47"/>
    </location>
</feature>
<dbReference type="GO" id="GO:0005886">
    <property type="term" value="C:plasma membrane"/>
    <property type="evidence" value="ECO:0007669"/>
    <property type="project" value="UniProtKB-SubCell"/>
</dbReference>
<gene>
    <name evidence="8" type="ORF">EV210_11670</name>
</gene>
<keyword evidence="4 6" id="KW-1133">Transmembrane helix</keyword>
<comment type="caution">
    <text evidence="8">The sequence shown here is derived from an EMBL/GenBank/DDBJ whole genome shotgun (WGS) entry which is preliminary data.</text>
</comment>
<keyword evidence="9" id="KW-1185">Reference proteome</keyword>
<feature type="transmembrane region" description="Helical" evidence="6">
    <location>
        <begin position="342"/>
        <end position="365"/>
    </location>
</feature>
<feature type="transmembrane region" description="Helical" evidence="6">
    <location>
        <begin position="312"/>
        <end position="330"/>
    </location>
</feature>
<evidence type="ECO:0000313" key="9">
    <source>
        <dbReference type="Proteomes" id="UP000295063"/>
    </source>
</evidence>
<dbReference type="InterPro" id="IPR011701">
    <property type="entry name" value="MFS"/>
</dbReference>
<feature type="transmembrane region" description="Helical" evidence="6">
    <location>
        <begin position="149"/>
        <end position="169"/>
    </location>
</feature>